<dbReference type="InterPro" id="IPR032466">
    <property type="entry name" value="Metal_Hydrolase"/>
</dbReference>
<comment type="caution">
    <text evidence="3">The sequence shown here is derived from an EMBL/GenBank/DDBJ whole genome shotgun (WGS) entry which is preliminary data.</text>
</comment>
<evidence type="ECO:0000256" key="1">
    <source>
        <dbReference type="SAM" id="SignalP"/>
    </source>
</evidence>
<keyword evidence="1" id="KW-0732">Signal</keyword>
<evidence type="ECO:0000313" key="4">
    <source>
        <dbReference type="Proteomes" id="UP001501469"/>
    </source>
</evidence>
<keyword evidence="4" id="KW-1185">Reference proteome</keyword>
<protein>
    <submittedName>
        <fullName evidence="3">Amidohydrolase family protein</fullName>
    </submittedName>
</protein>
<dbReference type="InterPro" id="IPR051781">
    <property type="entry name" value="Metallo-dep_Hydrolase"/>
</dbReference>
<dbReference type="PANTHER" id="PTHR43135">
    <property type="entry name" value="ALPHA-D-RIBOSE 1-METHYLPHOSPHONATE 5-TRIPHOSPHATE DIPHOSPHATASE"/>
    <property type="match status" value="1"/>
</dbReference>
<dbReference type="PANTHER" id="PTHR43135:SF3">
    <property type="entry name" value="ALPHA-D-RIBOSE 1-METHYLPHOSPHONATE 5-TRIPHOSPHATE DIPHOSPHATASE"/>
    <property type="match status" value="1"/>
</dbReference>
<dbReference type="RefSeq" id="WP_345057223.1">
    <property type="nucleotide sequence ID" value="NZ_BAABDK010000029.1"/>
</dbReference>
<feature type="chain" id="PRO_5046769077" evidence="1">
    <location>
        <begin position="25"/>
        <end position="468"/>
    </location>
</feature>
<name>A0ABP7UL58_9BACT</name>
<organism evidence="3 4">
    <name type="scientific">Hymenobacter glaciei</name>
    <dbReference type="NCBI Taxonomy" id="877209"/>
    <lineage>
        <taxon>Bacteria</taxon>
        <taxon>Pseudomonadati</taxon>
        <taxon>Bacteroidota</taxon>
        <taxon>Cytophagia</taxon>
        <taxon>Cytophagales</taxon>
        <taxon>Hymenobacteraceae</taxon>
        <taxon>Hymenobacter</taxon>
    </lineage>
</organism>
<proteinExistence type="predicted"/>
<sequence length="468" mass="50328">MSAFIGFTKRLSIVLLFAAGTVRAQQLTIVHANVVDVETGNIRPNMTVVIAGKRIARVSPSASVNPRAGKVIDATGQYLIPGLWDMHTHVYFDGTAAAGTDLILPLFVANGVTGIRDMGSELEAVLKARADVAAHRLVGPRMVVSGPMLDGPKSPYKASIAIATAEDGRKAVDQLKARGVDFIKVQSLVPREAYFAIAAEAKKVGLAIDGHVPDAVRATEALTAGQRSFEHLIGIFEASSTAEDAYVAAGQEKSPGRLLATYNAAREAAIIRTLAAHPKVWQCPTLFWERGQWLVDSIAWRQDPDLTYAGGTWVAQRWPKAQTNIARTLDTEPLPVRARFVTHELELVRKLHAAHVGFLAGTDTPAGVDLIPGASLHLELQRFVAAGFTPLEALQTATLNPAKFFNRQQDFGSVQAGRLADLVLLSANPLTDIANTQRIVGVLADGQYLSQQDLLALRKQLQQVAIGK</sequence>
<dbReference type="InterPro" id="IPR011059">
    <property type="entry name" value="Metal-dep_hydrolase_composite"/>
</dbReference>
<dbReference type="InterPro" id="IPR006680">
    <property type="entry name" value="Amidohydro-rel"/>
</dbReference>
<feature type="signal peptide" evidence="1">
    <location>
        <begin position="1"/>
        <end position="24"/>
    </location>
</feature>
<dbReference type="Proteomes" id="UP001501469">
    <property type="component" value="Unassembled WGS sequence"/>
</dbReference>
<dbReference type="Pfam" id="PF01979">
    <property type="entry name" value="Amidohydro_1"/>
    <property type="match status" value="1"/>
</dbReference>
<gene>
    <name evidence="3" type="ORF">GCM10022409_35760</name>
</gene>
<dbReference type="Gene3D" id="3.20.20.140">
    <property type="entry name" value="Metal-dependent hydrolases"/>
    <property type="match status" value="1"/>
</dbReference>
<dbReference type="EMBL" id="BAABDK010000029">
    <property type="protein sequence ID" value="GAA4046554.1"/>
    <property type="molecule type" value="Genomic_DNA"/>
</dbReference>
<dbReference type="Gene3D" id="2.30.40.10">
    <property type="entry name" value="Urease, subunit C, domain 1"/>
    <property type="match status" value="2"/>
</dbReference>
<reference evidence="4" key="1">
    <citation type="journal article" date="2019" name="Int. J. Syst. Evol. Microbiol.">
        <title>The Global Catalogue of Microorganisms (GCM) 10K type strain sequencing project: providing services to taxonomists for standard genome sequencing and annotation.</title>
        <authorList>
            <consortium name="The Broad Institute Genomics Platform"/>
            <consortium name="The Broad Institute Genome Sequencing Center for Infectious Disease"/>
            <person name="Wu L."/>
            <person name="Ma J."/>
        </authorList>
    </citation>
    <scope>NUCLEOTIDE SEQUENCE [LARGE SCALE GENOMIC DNA]</scope>
    <source>
        <strain evidence="4">JCM 17225</strain>
    </source>
</reference>
<evidence type="ECO:0000313" key="3">
    <source>
        <dbReference type="EMBL" id="GAA4046554.1"/>
    </source>
</evidence>
<evidence type="ECO:0000259" key="2">
    <source>
        <dbReference type="Pfam" id="PF01979"/>
    </source>
</evidence>
<dbReference type="SUPFAM" id="SSF51338">
    <property type="entry name" value="Composite domain of metallo-dependent hydrolases"/>
    <property type="match status" value="1"/>
</dbReference>
<accession>A0ABP7UL58</accession>
<feature type="domain" description="Amidohydrolase-related" evidence="2">
    <location>
        <begin position="78"/>
        <end position="447"/>
    </location>
</feature>
<dbReference type="SUPFAM" id="SSF51556">
    <property type="entry name" value="Metallo-dependent hydrolases"/>
    <property type="match status" value="1"/>
</dbReference>